<dbReference type="OrthoDB" id="4293678at2759"/>
<gene>
    <name evidence="1" type="ORF">BDV23DRAFT_128247</name>
</gene>
<evidence type="ECO:0000313" key="1">
    <source>
        <dbReference type="EMBL" id="KAE8387448.1"/>
    </source>
</evidence>
<proteinExistence type="predicted"/>
<dbReference type="Proteomes" id="UP000326877">
    <property type="component" value="Unassembled WGS sequence"/>
</dbReference>
<organism evidence="1">
    <name type="scientific">Petromyces alliaceus</name>
    <name type="common">Aspergillus alliaceus</name>
    <dbReference type="NCBI Taxonomy" id="209559"/>
    <lineage>
        <taxon>Eukaryota</taxon>
        <taxon>Fungi</taxon>
        <taxon>Dikarya</taxon>
        <taxon>Ascomycota</taxon>
        <taxon>Pezizomycotina</taxon>
        <taxon>Eurotiomycetes</taxon>
        <taxon>Eurotiomycetidae</taxon>
        <taxon>Eurotiales</taxon>
        <taxon>Aspergillaceae</taxon>
        <taxon>Aspergillus</taxon>
        <taxon>Aspergillus subgen. Circumdati</taxon>
    </lineage>
</organism>
<name>A0A5N7C0Q8_PETAA</name>
<dbReference type="EMBL" id="ML735293">
    <property type="protein sequence ID" value="KAE8387448.1"/>
    <property type="molecule type" value="Genomic_DNA"/>
</dbReference>
<sequence length="124" mass="14341">MIIEGLDSSSRPLQPRLTVKHPSIVSLFFASRIISNSRPIMFKKRRSWASNFSQPATVNSSPRAPTQRQIAPNRYLQRPNLQALLERLFPDHPDLDFHIRCDEEIWSFDAPREVTARELKEASD</sequence>
<accession>A0A5N7C0Q8</accession>
<dbReference type="AlphaFoldDB" id="A0A5N7C0Q8"/>
<protein>
    <submittedName>
        <fullName evidence="1">Uncharacterized protein</fullName>
    </submittedName>
</protein>
<reference evidence="1" key="1">
    <citation type="submission" date="2019-04" db="EMBL/GenBank/DDBJ databases">
        <title>Friends and foes A comparative genomics studyof 23 Aspergillus species from section Flavi.</title>
        <authorList>
            <consortium name="DOE Joint Genome Institute"/>
            <person name="Kjaerbolling I."/>
            <person name="Vesth T."/>
            <person name="Frisvad J.C."/>
            <person name="Nybo J.L."/>
            <person name="Theobald S."/>
            <person name="Kildgaard S."/>
            <person name="Isbrandt T."/>
            <person name="Kuo A."/>
            <person name="Sato A."/>
            <person name="Lyhne E.K."/>
            <person name="Kogle M.E."/>
            <person name="Wiebenga A."/>
            <person name="Kun R.S."/>
            <person name="Lubbers R.J."/>
            <person name="Makela M.R."/>
            <person name="Barry K."/>
            <person name="Chovatia M."/>
            <person name="Clum A."/>
            <person name="Daum C."/>
            <person name="Haridas S."/>
            <person name="He G."/>
            <person name="LaButti K."/>
            <person name="Lipzen A."/>
            <person name="Mondo S."/>
            <person name="Riley R."/>
            <person name="Salamov A."/>
            <person name="Simmons B.A."/>
            <person name="Magnuson J.K."/>
            <person name="Henrissat B."/>
            <person name="Mortensen U.H."/>
            <person name="Larsen T.O."/>
            <person name="Devries R.P."/>
            <person name="Grigoriev I.V."/>
            <person name="Machida M."/>
            <person name="Baker S.E."/>
            <person name="Andersen M.R."/>
        </authorList>
    </citation>
    <scope>NUCLEOTIDE SEQUENCE [LARGE SCALE GENOMIC DNA]</scope>
    <source>
        <strain evidence="1">IBT 14317</strain>
    </source>
</reference>